<feature type="binding site" evidence="9">
    <location>
        <position position="149"/>
    </location>
    <ligand>
        <name>1-deoxy-D-xylulose 5-phosphate</name>
        <dbReference type="ChEBI" id="CHEBI:57792"/>
    </ligand>
</feature>
<feature type="binding site" evidence="9">
    <location>
        <position position="196"/>
    </location>
    <ligand>
        <name>1-deoxy-D-xylulose 5-phosphate</name>
        <dbReference type="ChEBI" id="CHEBI:57792"/>
    </ligand>
</feature>
<feature type="binding site" evidence="9">
    <location>
        <position position="10"/>
    </location>
    <ligand>
        <name>NADPH</name>
        <dbReference type="ChEBI" id="CHEBI:57783"/>
    </ligand>
</feature>
<feature type="binding site" evidence="9">
    <location>
        <position position="218"/>
    </location>
    <ligand>
        <name>1-deoxy-D-xylulose 5-phosphate</name>
        <dbReference type="ChEBI" id="CHEBI:57792"/>
    </ligand>
</feature>
<accession>A0A4R3KI97</accession>
<dbReference type="GO" id="GO:0030145">
    <property type="term" value="F:manganese ion binding"/>
    <property type="evidence" value="ECO:0007669"/>
    <property type="project" value="TreeGrafter"/>
</dbReference>
<feature type="binding site" evidence="9">
    <location>
        <position position="121"/>
    </location>
    <ligand>
        <name>NADPH</name>
        <dbReference type="ChEBI" id="CHEBI:57783"/>
    </ligand>
</feature>
<reference evidence="13 14" key="1">
    <citation type="submission" date="2019-03" db="EMBL/GenBank/DDBJ databases">
        <title>Genomic Encyclopedia of Type Strains, Phase IV (KMG-IV): sequencing the most valuable type-strain genomes for metagenomic binning, comparative biology and taxonomic classification.</title>
        <authorList>
            <person name="Goeker M."/>
        </authorList>
    </citation>
    <scope>NUCLEOTIDE SEQUENCE [LARGE SCALE GENOMIC DNA]</scope>
    <source>
        <strain evidence="13 14">DSM 23802</strain>
    </source>
</reference>
<feature type="binding site" evidence="9">
    <location>
        <position position="214"/>
    </location>
    <ligand>
        <name>1-deoxy-D-xylulose 5-phosphate</name>
        <dbReference type="ChEBI" id="CHEBI:57792"/>
    </ligand>
</feature>
<feature type="binding site" evidence="9">
    <location>
        <position position="209"/>
    </location>
    <ligand>
        <name>1-deoxy-D-xylulose 5-phosphate</name>
        <dbReference type="ChEBI" id="CHEBI:57792"/>
    </ligand>
</feature>
<comment type="caution">
    <text evidence="9">Lacks conserved residue(s) required for the propagation of feature annotation.</text>
</comment>
<dbReference type="Gene3D" id="3.40.50.720">
    <property type="entry name" value="NAD(P)-binding Rossmann-like Domain"/>
    <property type="match status" value="1"/>
</dbReference>
<evidence type="ECO:0000313" key="13">
    <source>
        <dbReference type="EMBL" id="TCS82976.1"/>
    </source>
</evidence>
<dbReference type="NCBIfam" id="TIGR00243">
    <property type="entry name" value="Dxr"/>
    <property type="match status" value="1"/>
</dbReference>
<dbReference type="EMBL" id="SMAB01000007">
    <property type="protein sequence ID" value="TCS82976.1"/>
    <property type="molecule type" value="Genomic_DNA"/>
</dbReference>
<dbReference type="SUPFAM" id="SSF51735">
    <property type="entry name" value="NAD(P)-binding Rossmann-fold domains"/>
    <property type="match status" value="1"/>
</dbReference>
<feature type="binding site" evidence="9">
    <location>
        <position position="38"/>
    </location>
    <ligand>
        <name>NADPH</name>
        <dbReference type="ChEBI" id="CHEBI:57783"/>
    </ligand>
</feature>
<organism evidence="13 14">
    <name type="scientific">Tepidibacillus fermentans</name>
    <dbReference type="NCBI Taxonomy" id="1281767"/>
    <lineage>
        <taxon>Bacteria</taxon>
        <taxon>Bacillati</taxon>
        <taxon>Bacillota</taxon>
        <taxon>Bacilli</taxon>
        <taxon>Bacillales</taxon>
        <taxon>Bacillaceae</taxon>
        <taxon>Tepidibacillus</taxon>
    </lineage>
</organism>
<comment type="catalytic activity">
    <reaction evidence="8">
        <text>2-C-methyl-D-erythritol 4-phosphate + NADP(+) = 1-deoxy-D-xylulose 5-phosphate + NADPH + H(+)</text>
        <dbReference type="Rhea" id="RHEA:13717"/>
        <dbReference type="ChEBI" id="CHEBI:15378"/>
        <dbReference type="ChEBI" id="CHEBI:57783"/>
        <dbReference type="ChEBI" id="CHEBI:57792"/>
        <dbReference type="ChEBI" id="CHEBI:58262"/>
        <dbReference type="ChEBI" id="CHEBI:58349"/>
        <dbReference type="EC" id="1.1.1.267"/>
    </reaction>
    <physiologicalReaction direction="right-to-left" evidence="8">
        <dbReference type="Rhea" id="RHEA:13719"/>
    </physiologicalReaction>
</comment>
<evidence type="ECO:0000259" key="11">
    <source>
        <dbReference type="Pfam" id="PF08436"/>
    </source>
</evidence>
<dbReference type="GO" id="GO:0030604">
    <property type="term" value="F:1-deoxy-D-xylulose-5-phosphate reductoisomerase activity"/>
    <property type="evidence" value="ECO:0007669"/>
    <property type="project" value="UniProtKB-UniRule"/>
</dbReference>
<dbReference type="PANTHER" id="PTHR30525:SF0">
    <property type="entry name" value="1-DEOXY-D-XYLULOSE 5-PHOSPHATE REDUCTOISOMERASE, CHLOROPLASTIC"/>
    <property type="match status" value="1"/>
</dbReference>
<protein>
    <recommendedName>
        <fullName evidence="9">1-deoxy-D-xylulose 5-phosphate reductoisomerase</fullName>
        <shortName evidence="9">DXP reductoisomerase</shortName>
        <ecNumber evidence="9">1.1.1.267</ecNumber>
    </recommendedName>
    <alternativeName>
        <fullName evidence="9">1-deoxyxylulose-5-phosphate reductoisomerase</fullName>
    </alternativeName>
    <alternativeName>
        <fullName evidence="9">2-C-methyl-D-erythritol 4-phosphate synthase</fullName>
    </alternativeName>
</protein>
<name>A0A4R3KI97_9BACI</name>
<keyword evidence="7 9" id="KW-0414">Isoprene biosynthesis</keyword>
<feature type="binding site" evidence="9">
    <location>
        <position position="123"/>
    </location>
    <ligand>
        <name>NADPH</name>
        <dbReference type="ChEBI" id="CHEBI:57783"/>
    </ligand>
</feature>
<feature type="binding site" evidence="9">
    <location>
        <position position="13"/>
    </location>
    <ligand>
        <name>NADPH</name>
        <dbReference type="ChEBI" id="CHEBI:57783"/>
    </ligand>
</feature>
<dbReference type="SUPFAM" id="SSF69055">
    <property type="entry name" value="1-deoxy-D-xylulose-5-phosphate reductoisomerase, C-terminal domain"/>
    <property type="match status" value="1"/>
</dbReference>
<keyword evidence="13" id="KW-0413">Isomerase</keyword>
<feature type="domain" description="1-deoxy-D-xylulose 5-phosphate reductoisomerase N-terminal" evidence="10">
    <location>
        <begin position="4"/>
        <end position="129"/>
    </location>
</feature>
<feature type="binding site" evidence="9">
    <location>
        <position position="173"/>
    </location>
    <ligand>
        <name>1-deoxy-D-xylulose 5-phosphate</name>
        <dbReference type="ChEBI" id="CHEBI:57792"/>
    </ligand>
</feature>
<feature type="binding site" evidence="9">
    <location>
        <position position="36"/>
    </location>
    <ligand>
        <name>NADPH</name>
        <dbReference type="ChEBI" id="CHEBI:57783"/>
    </ligand>
</feature>
<evidence type="ECO:0000256" key="9">
    <source>
        <dbReference type="HAMAP-Rule" id="MF_00183"/>
    </source>
</evidence>
<dbReference type="PANTHER" id="PTHR30525">
    <property type="entry name" value="1-DEOXY-D-XYLULOSE 5-PHOSPHATE REDUCTOISOMERASE"/>
    <property type="match status" value="1"/>
</dbReference>
<dbReference type="SUPFAM" id="SSF55347">
    <property type="entry name" value="Glyceraldehyde-3-phosphate dehydrogenase-like, C-terminal domain"/>
    <property type="match status" value="1"/>
</dbReference>
<evidence type="ECO:0000256" key="4">
    <source>
        <dbReference type="ARBA" id="ARBA00022857"/>
    </source>
</evidence>
<feature type="domain" description="DXP reductoisomerase C-terminal" evidence="12">
    <location>
        <begin position="258"/>
        <end position="374"/>
    </location>
</feature>
<evidence type="ECO:0000313" key="14">
    <source>
        <dbReference type="Proteomes" id="UP000295788"/>
    </source>
</evidence>
<comment type="cofactor">
    <cofactor evidence="9">
        <name>Mg(2+)</name>
        <dbReference type="ChEBI" id="CHEBI:18420"/>
    </cofactor>
    <cofactor evidence="9">
        <name>Mn(2+)</name>
        <dbReference type="ChEBI" id="CHEBI:29035"/>
    </cofactor>
</comment>
<dbReference type="InterPro" id="IPR013644">
    <property type="entry name" value="DXP_reductoisomerase_C"/>
</dbReference>
<evidence type="ECO:0000259" key="10">
    <source>
        <dbReference type="Pfam" id="PF02670"/>
    </source>
</evidence>
<dbReference type="InterPro" id="IPR036169">
    <property type="entry name" value="DXPR_C_sf"/>
</dbReference>
<dbReference type="Pfam" id="PF02670">
    <property type="entry name" value="DXP_reductoisom"/>
    <property type="match status" value="1"/>
</dbReference>
<dbReference type="Pfam" id="PF13288">
    <property type="entry name" value="DXPR_C"/>
    <property type="match status" value="1"/>
</dbReference>
<dbReference type="RefSeq" id="WP_132768366.1">
    <property type="nucleotide sequence ID" value="NZ_SMAB01000007.1"/>
</dbReference>
<keyword evidence="6 9" id="KW-0464">Manganese</keyword>
<comment type="similarity">
    <text evidence="2 9">Belongs to the DXR family.</text>
</comment>
<proteinExistence type="inferred from homology"/>
<sequence length="381" mass="42566">MKTLSILGSTGSIGTQTLEVVRSHPDQFRVVAISGGTNLNRLREQIKMFSPKLVSVKTKELAEELRREVGSRVTIVYGEEGLIEVATHPDANFVVTAVVGSIGLRPTIEAIKVGKHIGLANKETLVSAGHIVMDLAKKHQIPILPIDSEHSAIYQSLNSEKKEQVRRIILTASGGSFRDKTREELRNVSIQDALKHPNWSMGAKITIDSATMMNKGLEIIEAHWLFQMPFDKIDVMIHPESIIHSMVEYVDRAIIAQLGTPDMKVPIQYALSYPDRFELKQEPLDLTKIGSLHFQKPDFRRFPSLKMAYECGKDGGTMPTVLNAANEEIVAAFLAGKVPFIEIESFIEKVLDQHLKISNPNLEEIMEADQWARKMIANLLK</sequence>
<dbReference type="OrthoDB" id="9806546at2"/>
<keyword evidence="9" id="KW-0460">Magnesium</keyword>
<dbReference type="InterPro" id="IPR026877">
    <property type="entry name" value="DXPR_C"/>
</dbReference>
<evidence type="ECO:0000259" key="12">
    <source>
        <dbReference type="Pfam" id="PF13288"/>
    </source>
</evidence>
<evidence type="ECO:0000256" key="5">
    <source>
        <dbReference type="ARBA" id="ARBA00023002"/>
    </source>
</evidence>
<dbReference type="Gene3D" id="1.10.1740.10">
    <property type="match status" value="1"/>
</dbReference>
<feature type="binding site" evidence="9">
    <location>
        <position position="147"/>
    </location>
    <ligand>
        <name>Mn(2+)</name>
        <dbReference type="ChEBI" id="CHEBI:29035"/>
    </ligand>
</feature>
<comment type="function">
    <text evidence="9">Catalyzes the NADPH-dependent rearrangement and reduction of 1-deoxy-D-xylulose-5-phosphate (DXP) to 2-C-methyl-D-erythritol 4-phosphate (MEP).</text>
</comment>
<dbReference type="GO" id="GO:0016853">
    <property type="term" value="F:isomerase activity"/>
    <property type="evidence" value="ECO:0007669"/>
    <property type="project" value="UniProtKB-KW"/>
</dbReference>
<dbReference type="HAMAP" id="MF_00183">
    <property type="entry name" value="DXP_reductoisom"/>
    <property type="match status" value="1"/>
</dbReference>
<feature type="binding site" evidence="9">
    <location>
        <position position="12"/>
    </location>
    <ligand>
        <name>NADPH</name>
        <dbReference type="ChEBI" id="CHEBI:57783"/>
    </ligand>
</feature>
<feature type="binding site" evidence="9">
    <location>
        <position position="218"/>
    </location>
    <ligand>
        <name>Mn(2+)</name>
        <dbReference type="ChEBI" id="CHEBI:29035"/>
    </ligand>
</feature>
<evidence type="ECO:0000256" key="1">
    <source>
        <dbReference type="ARBA" id="ARBA00005094"/>
    </source>
</evidence>
<dbReference type="FunFam" id="3.40.50.720:FF:000045">
    <property type="entry name" value="1-deoxy-D-xylulose 5-phosphate reductoisomerase"/>
    <property type="match status" value="1"/>
</dbReference>
<dbReference type="GO" id="GO:0051484">
    <property type="term" value="P:isopentenyl diphosphate biosynthetic process, methylerythritol 4-phosphate pathway involved in terpenoid biosynthetic process"/>
    <property type="evidence" value="ECO:0007669"/>
    <property type="project" value="UniProtKB-ARBA"/>
</dbReference>
<dbReference type="Proteomes" id="UP000295788">
    <property type="component" value="Unassembled WGS sequence"/>
</dbReference>
<keyword evidence="5 9" id="KW-0560">Oxidoreductase</keyword>
<keyword evidence="3 9" id="KW-0479">Metal-binding</keyword>
<feature type="domain" description="1-deoxy-D-xylulose 5-phosphate reductoisomerase C-terminal" evidence="11">
    <location>
        <begin position="143"/>
        <end position="226"/>
    </location>
</feature>
<dbReference type="InterPro" id="IPR013512">
    <property type="entry name" value="DXP_reductoisomerase_N"/>
</dbReference>
<dbReference type="PIRSF" id="PIRSF006205">
    <property type="entry name" value="Dxp_reductismrs"/>
    <property type="match status" value="1"/>
</dbReference>
<evidence type="ECO:0000256" key="7">
    <source>
        <dbReference type="ARBA" id="ARBA00023229"/>
    </source>
</evidence>
<evidence type="ECO:0000256" key="3">
    <source>
        <dbReference type="ARBA" id="ARBA00022723"/>
    </source>
</evidence>
<feature type="binding site" evidence="9">
    <location>
        <position position="122"/>
    </location>
    <ligand>
        <name>1-deoxy-D-xylulose 5-phosphate</name>
        <dbReference type="ChEBI" id="CHEBI:57792"/>
    </ligand>
</feature>
<keyword evidence="14" id="KW-1185">Reference proteome</keyword>
<comment type="pathway">
    <text evidence="1 9">Isoprenoid biosynthesis; isopentenyl diphosphate biosynthesis via DXP pathway; isopentenyl diphosphate from 1-deoxy-D-xylulose 5-phosphate: step 1/6.</text>
</comment>
<feature type="binding site" evidence="9">
    <location>
        <position position="11"/>
    </location>
    <ligand>
        <name>NADPH</name>
        <dbReference type="ChEBI" id="CHEBI:57783"/>
    </ligand>
</feature>
<evidence type="ECO:0000256" key="8">
    <source>
        <dbReference type="ARBA" id="ARBA00048543"/>
    </source>
</evidence>
<feature type="binding site" evidence="9">
    <location>
        <position position="215"/>
    </location>
    <ligand>
        <name>1-deoxy-D-xylulose 5-phosphate</name>
        <dbReference type="ChEBI" id="CHEBI:57792"/>
    </ligand>
</feature>
<keyword evidence="4 9" id="KW-0521">NADP</keyword>
<feature type="binding site" evidence="9">
    <location>
        <position position="202"/>
    </location>
    <ligand>
        <name>NADPH</name>
        <dbReference type="ChEBI" id="CHEBI:57783"/>
    </ligand>
</feature>
<dbReference type="AlphaFoldDB" id="A0A4R3KI97"/>
<evidence type="ECO:0000256" key="2">
    <source>
        <dbReference type="ARBA" id="ARBA00006825"/>
    </source>
</evidence>
<evidence type="ECO:0000256" key="6">
    <source>
        <dbReference type="ARBA" id="ARBA00023211"/>
    </source>
</evidence>
<gene>
    <name evidence="9" type="primary">dxr</name>
    <name evidence="13" type="ORF">EDD72_10759</name>
</gene>
<comment type="caution">
    <text evidence="13">The sequence shown here is derived from an EMBL/GenBank/DDBJ whole genome shotgun (WGS) entry which is preliminary data.</text>
</comment>
<dbReference type="GO" id="GO:0070402">
    <property type="term" value="F:NADPH binding"/>
    <property type="evidence" value="ECO:0007669"/>
    <property type="project" value="InterPro"/>
</dbReference>
<dbReference type="EC" id="1.1.1.267" evidence="9"/>
<dbReference type="InterPro" id="IPR036291">
    <property type="entry name" value="NAD(P)-bd_dom_sf"/>
</dbReference>
<feature type="binding site" evidence="9">
    <location>
        <position position="149"/>
    </location>
    <ligand>
        <name>Mn(2+)</name>
        <dbReference type="ChEBI" id="CHEBI:29035"/>
    </ligand>
</feature>
<dbReference type="UniPathway" id="UPA00056">
    <property type="reaction ID" value="UER00092"/>
</dbReference>
<dbReference type="InterPro" id="IPR003821">
    <property type="entry name" value="DXP_reductoisomerase"/>
</dbReference>
<dbReference type="NCBIfam" id="NF009114">
    <property type="entry name" value="PRK12464.1"/>
    <property type="match status" value="1"/>
</dbReference>
<dbReference type="Pfam" id="PF08436">
    <property type="entry name" value="DXP_redisom_C"/>
    <property type="match status" value="1"/>
</dbReference>
<feature type="binding site" evidence="9">
    <location>
        <position position="148"/>
    </location>
    <ligand>
        <name>1-deoxy-D-xylulose 5-phosphate</name>
        <dbReference type="ChEBI" id="CHEBI:57792"/>
    </ligand>
</feature>